<sequence length="50" mass="5499">MYVCCHAAGRWLQPVATPAMADMKDMLHCSPFRNSGLIKSLMVGCCARII</sequence>
<organism evidence="1 2">
    <name type="scientific">Cupriavidus necator (strain ATCC 43291 / DSM 13513 / CCUG 52238 / LMG 8453 / N-1)</name>
    <name type="common">Ralstonia eutropha</name>
    <dbReference type="NCBI Taxonomy" id="1042878"/>
    <lineage>
        <taxon>Bacteria</taxon>
        <taxon>Pseudomonadati</taxon>
        <taxon>Pseudomonadota</taxon>
        <taxon>Betaproteobacteria</taxon>
        <taxon>Burkholderiales</taxon>
        <taxon>Burkholderiaceae</taxon>
        <taxon>Cupriavidus</taxon>
    </lineage>
</organism>
<evidence type="ECO:0000313" key="1">
    <source>
        <dbReference type="EMBL" id="AEI75845.1"/>
    </source>
</evidence>
<name>G0EVE1_CUPNN</name>
<gene>
    <name evidence="1" type="ordered locus">CNE_1c04800</name>
</gene>
<proteinExistence type="predicted"/>
<dbReference type="AlphaFoldDB" id="G0EVE1"/>
<dbReference type="EMBL" id="CP002877">
    <property type="protein sequence ID" value="AEI75845.1"/>
    <property type="molecule type" value="Genomic_DNA"/>
</dbReference>
<dbReference type="Proteomes" id="UP000006798">
    <property type="component" value="Chromosome 1"/>
</dbReference>
<protein>
    <submittedName>
        <fullName evidence="1">Uncharacterized protein</fullName>
    </submittedName>
</protein>
<reference evidence="1 2" key="1">
    <citation type="journal article" date="2011" name="J. Bacteriol.">
        <title>Complete genome sequence of the type strain Cupriavidus necator N-1.</title>
        <authorList>
            <person name="Poehlein A."/>
            <person name="Kusian B."/>
            <person name="Friedrich B."/>
            <person name="Daniel R."/>
            <person name="Bowien B."/>
        </authorList>
    </citation>
    <scope>NUCLEOTIDE SEQUENCE [LARGE SCALE GENOMIC DNA]</scope>
    <source>
        <strain evidence="2">ATCC 43291 / DSM 13513 / CCUG 52238 / LMG 8453 / N-1</strain>
    </source>
</reference>
<dbReference type="KEGG" id="cnc:CNE_1c04800"/>
<evidence type="ECO:0000313" key="2">
    <source>
        <dbReference type="Proteomes" id="UP000006798"/>
    </source>
</evidence>
<accession>G0EVE1</accession>
<dbReference type="HOGENOM" id="CLU_3116962_0_0_4"/>